<feature type="compositionally biased region" description="Basic and acidic residues" evidence="1">
    <location>
        <begin position="474"/>
        <end position="489"/>
    </location>
</feature>
<feature type="region of interest" description="Disordered" evidence="1">
    <location>
        <begin position="559"/>
        <end position="589"/>
    </location>
</feature>
<sequence length="589" mass="66889">MENIIVVAGNWATRASPQILICRLNAKVSAPCIVQNVMRYHEATDATMTEASPILEQSEPIAKKVQQHLHFKFVCRVAQVQPVSVNYFANSDQRFGNSLTIRPQYTNREFRCKKFPRDSGEPGDSLEPVLQSTNALSSQRVSMFCPTANSQFAASICRFRPEERNQPRGIDERLPHVIDVQTNLGVLPKNVILGERVPFSIREVVHEISEKSAHRGIPAENEQVRTRLGNIFELASGMNSHKVANRGCWSGFQCEAAIGNCRFRAVRASDLGRRNLQLLLKEIKPRFWGLNLRGQFLIKARFFRRKGTYLAFIGSWPIRELYSMLLAKFDEAHFQFEAEDDDYFHDTSSRFTARFLWQEYFRGRGKIPEAAPGRINNQVLGYRYNAWLIKIGIKEPGWQSAASSLNQGHQRRFMVAARGAIKRTHRLNTSSGKYCPRPFFLILLRPSIDQYNSGLKMLKNPKKHDEIILTEMKKKKDDEHLPAREHGDDEAVEFTDPRLTSHTADPDLNEVISDEFLRKVDVGIGLFYAPSSQHPNNAPPQLISIDPGCHHLSGWLRGAGQREKATRAPRGNNTSHLAPEEIPGAQLML</sequence>
<feature type="region of interest" description="Disordered" evidence="1">
    <location>
        <begin position="474"/>
        <end position="506"/>
    </location>
</feature>
<dbReference type="EMBL" id="OA882320">
    <property type="protein sequence ID" value="CAD7274697.1"/>
    <property type="molecule type" value="Genomic_DNA"/>
</dbReference>
<name>A0A7R9BG53_9CRUS</name>
<protein>
    <submittedName>
        <fullName evidence="2">Uncharacterized protein</fullName>
    </submittedName>
</protein>
<gene>
    <name evidence="2" type="ORF">NMOB1V02_LOCUS2520</name>
</gene>
<dbReference type="EMBL" id="CAJPEX010000283">
    <property type="protein sequence ID" value="CAG0914849.1"/>
    <property type="molecule type" value="Genomic_DNA"/>
</dbReference>
<accession>A0A7R9BG53</accession>
<organism evidence="2">
    <name type="scientific">Notodromas monacha</name>
    <dbReference type="NCBI Taxonomy" id="399045"/>
    <lineage>
        <taxon>Eukaryota</taxon>
        <taxon>Metazoa</taxon>
        <taxon>Ecdysozoa</taxon>
        <taxon>Arthropoda</taxon>
        <taxon>Crustacea</taxon>
        <taxon>Oligostraca</taxon>
        <taxon>Ostracoda</taxon>
        <taxon>Podocopa</taxon>
        <taxon>Podocopida</taxon>
        <taxon>Cypridocopina</taxon>
        <taxon>Cypridoidea</taxon>
        <taxon>Cyprididae</taxon>
        <taxon>Notodromas</taxon>
    </lineage>
</organism>
<dbReference type="AlphaFoldDB" id="A0A7R9BG53"/>
<keyword evidence="3" id="KW-1185">Reference proteome</keyword>
<dbReference type="Proteomes" id="UP000678499">
    <property type="component" value="Unassembled WGS sequence"/>
</dbReference>
<evidence type="ECO:0000313" key="2">
    <source>
        <dbReference type="EMBL" id="CAD7274697.1"/>
    </source>
</evidence>
<proteinExistence type="predicted"/>
<evidence type="ECO:0000313" key="3">
    <source>
        <dbReference type="Proteomes" id="UP000678499"/>
    </source>
</evidence>
<reference evidence="2" key="1">
    <citation type="submission" date="2020-11" db="EMBL/GenBank/DDBJ databases">
        <authorList>
            <person name="Tran Van P."/>
        </authorList>
    </citation>
    <scope>NUCLEOTIDE SEQUENCE</scope>
</reference>
<evidence type="ECO:0000256" key="1">
    <source>
        <dbReference type="SAM" id="MobiDB-lite"/>
    </source>
</evidence>